<dbReference type="Gene3D" id="3.40.50.720">
    <property type="entry name" value="NAD(P)-binding Rossmann-like Domain"/>
    <property type="match status" value="1"/>
</dbReference>
<dbReference type="SUPFAM" id="SSF51735">
    <property type="entry name" value="NAD(P)-binding Rossmann-fold domains"/>
    <property type="match status" value="1"/>
</dbReference>
<accession>A0A8H4W2F0</accession>
<comment type="similarity">
    <text evidence="1">Belongs to the short-chain dehydrogenases/reductases (SDR) family.</text>
</comment>
<keyword evidence="2" id="KW-0560">Oxidoreductase</keyword>
<dbReference type="GO" id="GO:0016491">
    <property type="term" value="F:oxidoreductase activity"/>
    <property type="evidence" value="ECO:0007669"/>
    <property type="project" value="UniProtKB-KW"/>
</dbReference>
<name>A0A8H4W2F0_9HELO</name>
<dbReference type="OrthoDB" id="191139at2759"/>
<dbReference type="EMBL" id="JAAMPI010000419">
    <property type="protein sequence ID" value="KAF4631678.1"/>
    <property type="molecule type" value="Genomic_DNA"/>
</dbReference>
<dbReference type="PANTHER" id="PTHR24320:SF283">
    <property type="entry name" value="RETINOL DEHYDROGENASE 11"/>
    <property type="match status" value="1"/>
</dbReference>
<keyword evidence="4" id="KW-1185">Reference proteome</keyword>
<dbReference type="InterPro" id="IPR036291">
    <property type="entry name" value="NAD(P)-bd_dom_sf"/>
</dbReference>
<dbReference type="PRINTS" id="PR00081">
    <property type="entry name" value="GDHRDH"/>
</dbReference>
<evidence type="ECO:0000313" key="4">
    <source>
        <dbReference type="Proteomes" id="UP000566819"/>
    </source>
</evidence>
<dbReference type="InterPro" id="IPR002347">
    <property type="entry name" value="SDR_fam"/>
</dbReference>
<dbReference type="Pfam" id="PF00106">
    <property type="entry name" value="adh_short"/>
    <property type="match status" value="1"/>
</dbReference>
<proteinExistence type="inferred from homology"/>
<evidence type="ECO:0000313" key="3">
    <source>
        <dbReference type="EMBL" id="KAF4631678.1"/>
    </source>
</evidence>
<evidence type="ECO:0000256" key="1">
    <source>
        <dbReference type="ARBA" id="ARBA00006484"/>
    </source>
</evidence>
<comment type="caution">
    <text evidence="3">The sequence shown here is derived from an EMBL/GenBank/DDBJ whole genome shotgun (WGS) entry which is preliminary data.</text>
</comment>
<sequence length="444" mass="48388">MKKTSAILQLRKISTIFNRINPIQEVSNLKPFSTSSHTSLFSLKLIPIPPAFVFSAISMSQYGFSTTGEEVVKNFSSQVKGRTFLVTGPSEGGIGAQTAISLAHASPSNILLLGRSLPKIQPTIDAIHKIDPSITTKFVSVSLDSLSSVREAAKIILADETIPKIDVTINNAAIMACPYGLTQDGFELQFGTNYVSHFLLTNLLMPKILAAAPGAVIVNVSSTGHLFADINYESLDFNKGKDYTPFAAYAQAKTANILFSVELKEKLASKGVKSWALHPGSISSGLQKYMNQESLAEAMKIWWATGRETPERKTLEQGCSTTLRAALDPELKEENGSIYLSDCQIVTDPEWVKEYALDKASASKLWNISEELHLPLVKPARSLIFVVSLAKIYELAANTLKTPTKSPPSAGVLRTPPTTREGASEFYGERFTQTEEPHLLSFGK</sequence>
<evidence type="ECO:0000256" key="2">
    <source>
        <dbReference type="ARBA" id="ARBA00023002"/>
    </source>
</evidence>
<reference evidence="3 4" key="1">
    <citation type="submission" date="2020-03" db="EMBL/GenBank/DDBJ databases">
        <title>Draft Genome Sequence of Cudoniella acicularis.</title>
        <authorList>
            <person name="Buettner E."/>
            <person name="Kellner H."/>
        </authorList>
    </citation>
    <scope>NUCLEOTIDE SEQUENCE [LARGE SCALE GENOMIC DNA]</scope>
    <source>
        <strain evidence="3 4">DSM 108380</strain>
    </source>
</reference>
<evidence type="ECO:0008006" key="5">
    <source>
        <dbReference type="Google" id="ProtNLM"/>
    </source>
</evidence>
<protein>
    <recommendedName>
        <fullName evidence="5">Short-chain dehydrogenase</fullName>
    </recommendedName>
</protein>
<gene>
    <name evidence="3" type="ORF">G7Y89_g6453</name>
</gene>
<dbReference type="AlphaFoldDB" id="A0A8H4W2F0"/>
<organism evidence="3 4">
    <name type="scientific">Cudoniella acicularis</name>
    <dbReference type="NCBI Taxonomy" id="354080"/>
    <lineage>
        <taxon>Eukaryota</taxon>
        <taxon>Fungi</taxon>
        <taxon>Dikarya</taxon>
        <taxon>Ascomycota</taxon>
        <taxon>Pezizomycotina</taxon>
        <taxon>Leotiomycetes</taxon>
        <taxon>Helotiales</taxon>
        <taxon>Tricladiaceae</taxon>
        <taxon>Cudoniella</taxon>
    </lineage>
</organism>
<dbReference type="Proteomes" id="UP000566819">
    <property type="component" value="Unassembled WGS sequence"/>
</dbReference>
<dbReference type="PANTHER" id="PTHR24320">
    <property type="entry name" value="RETINOL DEHYDROGENASE"/>
    <property type="match status" value="1"/>
</dbReference>